<dbReference type="InterPro" id="IPR006426">
    <property type="entry name" value="Asn_synth_AEB"/>
</dbReference>
<reference evidence="13" key="1">
    <citation type="submission" date="2020-05" db="EMBL/GenBank/DDBJ databases">
        <authorList>
            <person name="Chiriac C."/>
            <person name="Salcher M."/>
            <person name="Ghai R."/>
            <person name="Kavagutti S V."/>
        </authorList>
    </citation>
    <scope>NUCLEOTIDE SEQUENCE</scope>
</reference>
<name>A0A6J7LNU4_9ZZZZ</name>
<dbReference type="CDD" id="cd01991">
    <property type="entry name" value="Asn_synthase_B_C"/>
    <property type="match status" value="1"/>
</dbReference>
<evidence type="ECO:0000313" key="7">
    <source>
        <dbReference type="EMBL" id="CAB4692914.1"/>
    </source>
</evidence>
<evidence type="ECO:0000256" key="2">
    <source>
        <dbReference type="ARBA" id="ARBA00022741"/>
    </source>
</evidence>
<dbReference type="EMBL" id="CAFBLD010000001">
    <property type="protein sequence ID" value="CAB4855406.1"/>
    <property type="molecule type" value="Genomic_DNA"/>
</dbReference>
<dbReference type="InterPro" id="IPR017932">
    <property type="entry name" value="GATase_2_dom"/>
</dbReference>
<dbReference type="EMBL" id="CAEZYM010000001">
    <property type="protein sequence ID" value="CAB4716587.1"/>
    <property type="molecule type" value="Genomic_DNA"/>
</dbReference>
<evidence type="ECO:0000313" key="14">
    <source>
        <dbReference type="EMBL" id="CAB5072334.1"/>
    </source>
</evidence>
<dbReference type="GO" id="GO:0005829">
    <property type="term" value="C:cytosol"/>
    <property type="evidence" value="ECO:0007669"/>
    <property type="project" value="TreeGrafter"/>
</dbReference>
<dbReference type="InterPro" id="IPR029055">
    <property type="entry name" value="Ntn_hydrolases_N"/>
</dbReference>
<protein>
    <submittedName>
        <fullName evidence="13">Unannotated protein</fullName>
    </submittedName>
</protein>
<dbReference type="Gene3D" id="3.40.50.620">
    <property type="entry name" value="HUPs"/>
    <property type="match status" value="1"/>
</dbReference>
<dbReference type="EMBL" id="CAEZZW010000003">
    <property type="protein sequence ID" value="CAB4778820.1"/>
    <property type="molecule type" value="Genomic_DNA"/>
</dbReference>
<dbReference type="AlphaFoldDB" id="A0A6J7LNU4"/>
<proteinExistence type="inferred from homology"/>
<dbReference type="PIRSF" id="PIRSF001589">
    <property type="entry name" value="Asn_synthetase_glu-h"/>
    <property type="match status" value="1"/>
</dbReference>
<organism evidence="13">
    <name type="scientific">freshwater metagenome</name>
    <dbReference type="NCBI Taxonomy" id="449393"/>
    <lineage>
        <taxon>unclassified sequences</taxon>
        <taxon>metagenomes</taxon>
        <taxon>ecological metagenomes</taxon>
    </lineage>
</organism>
<dbReference type="PROSITE" id="PS51278">
    <property type="entry name" value="GATASE_TYPE_2"/>
    <property type="match status" value="1"/>
</dbReference>
<evidence type="ECO:0000313" key="8">
    <source>
        <dbReference type="EMBL" id="CAB4716587.1"/>
    </source>
</evidence>
<dbReference type="Pfam" id="PF13537">
    <property type="entry name" value="GATase_7"/>
    <property type="match status" value="1"/>
</dbReference>
<dbReference type="Pfam" id="PF00733">
    <property type="entry name" value="Asn_synthase"/>
    <property type="match status" value="1"/>
</dbReference>
<evidence type="ECO:0000313" key="11">
    <source>
        <dbReference type="EMBL" id="CAB4855406.1"/>
    </source>
</evidence>
<dbReference type="InterPro" id="IPR014729">
    <property type="entry name" value="Rossmann-like_a/b/a_fold"/>
</dbReference>
<evidence type="ECO:0000256" key="4">
    <source>
        <dbReference type="ARBA" id="ARBA00022962"/>
    </source>
</evidence>
<gene>
    <name evidence="7" type="ORF">UFOPK2510_00817</name>
    <name evidence="8" type="ORF">UFOPK2718_00169</name>
    <name evidence="9" type="ORF">UFOPK2936_00735</name>
    <name evidence="10" type="ORF">UFOPK3174_00557</name>
    <name evidence="11" type="ORF">UFOPK3328_00066</name>
    <name evidence="12" type="ORF">UFOPK3779_00066</name>
    <name evidence="13" type="ORF">UFOPK3913_00092</name>
    <name evidence="6" type="ORF">UFOPK4107_00573</name>
    <name evidence="14" type="ORF">UFOPK4403_00761</name>
</gene>
<dbReference type="Gene3D" id="3.60.20.10">
    <property type="entry name" value="Glutamine Phosphoribosylpyrophosphate, subunit 1, domain 1"/>
    <property type="match status" value="1"/>
</dbReference>
<dbReference type="NCBIfam" id="TIGR01536">
    <property type="entry name" value="asn_synth_AEB"/>
    <property type="match status" value="1"/>
</dbReference>
<evidence type="ECO:0000313" key="6">
    <source>
        <dbReference type="EMBL" id="CAB4335605.1"/>
    </source>
</evidence>
<evidence type="ECO:0000259" key="5">
    <source>
        <dbReference type="PROSITE" id="PS51278"/>
    </source>
</evidence>
<dbReference type="GO" id="GO:0006529">
    <property type="term" value="P:asparagine biosynthetic process"/>
    <property type="evidence" value="ECO:0007669"/>
    <property type="project" value="InterPro"/>
</dbReference>
<sequence length="619" mass="69972">MCGIAGRVGSHAGNTDSLKRMTDSIMHRGPDDEGHFVAPGIELGMRRLAIIDVAGSKQPLSINERAITLVFNGEIYNFQEIRQFLLSRGFNLQTQGDTEVIAHLYLLEGLEFVHRLRGMFAIAIWDAKARKLILVRDRLGKKPLMYRFTGDNGIDFGSEVRALLQNSEKREPDLEAINFVLAFGYAPAPMTGFRGIISLPPGHLLTWQDGKSEVRRYWKFDSSKKTIKTLPEAIEQTRSVLDEAVQVRLISERPLGVLLSGGIDSTLVTAMAAQHLTTPLKTYSLGFKDQQYDESSFARKVAAHLQTDHHELIMEPDPELLVRTLAQTLDRPFADSSILPTYLVSQFAHSEVVVALGGDGGDEVFGGYRRYLLVDKLQRMNWLFKGVRPFTPLLENIARISGNRNASRIVGAMRPYSDRQERYMSLVSLVHRNERDRLWSDNQRKGANGNEVEDWFRNVWGSALASESIGRPLAVDIETYLPEDLNFKVDIASMANSLEMRSPFQDHKVVELGGQIPDHLKFHKGETKYILKQLAKEFVPADLVDRPKMGFGIPRASWMRNDLKHLVSDVLLGSSARNRGWFDLANVSQQISLHNQGVDRDRILWPLFAIELWAQNWLD</sequence>
<feature type="domain" description="Glutamine amidotransferase type-2" evidence="5">
    <location>
        <begin position="2"/>
        <end position="210"/>
    </location>
</feature>
<evidence type="ECO:0000256" key="3">
    <source>
        <dbReference type="ARBA" id="ARBA00022840"/>
    </source>
</evidence>
<dbReference type="SUPFAM" id="SSF56235">
    <property type="entry name" value="N-terminal nucleophile aminohydrolases (Ntn hydrolases)"/>
    <property type="match status" value="1"/>
</dbReference>
<dbReference type="SUPFAM" id="SSF52402">
    <property type="entry name" value="Adenine nucleotide alpha hydrolases-like"/>
    <property type="match status" value="1"/>
</dbReference>
<keyword evidence="3" id="KW-0067">ATP-binding</keyword>
<keyword evidence="2" id="KW-0547">Nucleotide-binding</keyword>
<dbReference type="GO" id="GO:0004066">
    <property type="term" value="F:asparagine synthase (glutamine-hydrolyzing) activity"/>
    <property type="evidence" value="ECO:0007669"/>
    <property type="project" value="InterPro"/>
</dbReference>
<dbReference type="InterPro" id="IPR051786">
    <property type="entry name" value="ASN_synthetase/amidase"/>
</dbReference>
<dbReference type="InterPro" id="IPR001962">
    <property type="entry name" value="Asn_synthase"/>
</dbReference>
<dbReference type="EMBL" id="CAFBQX010000003">
    <property type="protein sequence ID" value="CAB5072334.1"/>
    <property type="molecule type" value="Genomic_DNA"/>
</dbReference>
<evidence type="ECO:0000313" key="9">
    <source>
        <dbReference type="EMBL" id="CAB4778820.1"/>
    </source>
</evidence>
<dbReference type="PANTHER" id="PTHR43284:SF1">
    <property type="entry name" value="ASPARAGINE SYNTHETASE"/>
    <property type="match status" value="1"/>
</dbReference>
<dbReference type="EMBL" id="CAESAE010000003">
    <property type="protein sequence ID" value="CAB4335605.1"/>
    <property type="molecule type" value="Genomic_DNA"/>
</dbReference>
<dbReference type="EMBL" id="CAEZXO010000004">
    <property type="protein sequence ID" value="CAB4692914.1"/>
    <property type="molecule type" value="Genomic_DNA"/>
</dbReference>
<dbReference type="GO" id="GO:0005524">
    <property type="term" value="F:ATP binding"/>
    <property type="evidence" value="ECO:0007669"/>
    <property type="project" value="UniProtKB-KW"/>
</dbReference>
<dbReference type="EMBL" id="CAFBOC010000001">
    <property type="protein sequence ID" value="CAB4968323.1"/>
    <property type="molecule type" value="Genomic_DNA"/>
</dbReference>
<accession>A0A6J7LNU4</accession>
<dbReference type="EMBL" id="CAFBNH010000001">
    <property type="protein sequence ID" value="CAB4934156.1"/>
    <property type="molecule type" value="Genomic_DNA"/>
</dbReference>
<evidence type="ECO:0000313" key="12">
    <source>
        <dbReference type="EMBL" id="CAB4934156.1"/>
    </source>
</evidence>
<evidence type="ECO:0000313" key="10">
    <source>
        <dbReference type="EMBL" id="CAB4826161.1"/>
    </source>
</evidence>
<dbReference type="EMBL" id="CAFABH010000007">
    <property type="protein sequence ID" value="CAB4826161.1"/>
    <property type="molecule type" value="Genomic_DNA"/>
</dbReference>
<comment type="similarity">
    <text evidence="1">Belongs to the asparagine synthetase family.</text>
</comment>
<evidence type="ECO:0000313" key="13">
    <source>
        <dbReference type="EMBL" id="CAB4968323.1"/>
    </source>
</evidence>
<keyword evidence="4" id="KW-0315">Glutamine amidotransferase</keyword>
<evidence type="ECO:0000256" key="1">
    <source>
        <dbReference type="ARBA" id="ARBA00005752"/>
    </source>
</evidence>
<dbReference type="PANTHER" id="PTHR43284">
    <property type="entry name" value="ASPARAGINE SYNTHETASE (GLUTAMINE-HYDROLYZING)"/>
    <property type="match status" value="1"/>
</dbReference>
<dbReference type="InterPro" id="IPR033738">
    <property type="entry name" value="AsnB_N"/>
</dbReference>
<dbReference type="CDD" id="cd00712">
    <property type="entry name" value="AsnB"/>
    <property type="match status" value="1"/>
</dbReference>